<dbReference type="SUPFAM" id="SSF55068">
    <property type="entry name" value="Peptide methionine sulfoxide reductase"/>
    <property type="match status" value="1"/>
</dbReference>
<evidence type="ECO:0000256" key="4">
    <source>
        <dbReference type="ARBA" id="ARBA00048782"/>
    </source>
</evidence>
<comment type="catalytic activity">
    <reaction evidence="4 5">
        <text>[thioredoxin]-disulfide + L-methionine + H2O = L-methionine (S)-S-oxide + [thioredoxin]-dithiol</text>
        <dbReference type="Rhea" id="RHEA:19993"/>
        <dbReference type="Rhea" id="RHEA-COMP:10698"/>
        <dbReference type="Rhea" id="RHEA-COMP:10700"/>
        <dbReference type="ChEBI" id="CHEBI:15377"/>
        <dbReference type="ChEBI" id="CHEBI:29950"/>
        <dbReference type="ChEBI" id="CHEBI:50058"/>
        <dbReference type="ChEBI" id="CHEBI:57844"/>
        <dbReference type="ChEBI" id="CHEBI:58772"/>
        <dbReference type="EC" id="1.8.4.11"/>
    </reaction>
</comment>
<evidence type="ECO:0000256" key="3">
    <source>
        <dbReference type="ARBA" id="ARBA00047806"/>
    </source>
</evidence>
<comment type="catalytic activity">
    <reaction evidence="3 5">
        <text>L-methionyl-[protein] + [thioredoxin]-disulfide + H2O = L-methionyl-(S)-S-oxide-[protein] + [thioredoxin]-dithiol</text>
        <dbReference type="Rhea" id="RHEA:14217"/>
        <dbReference type="Rhea" id="RHEA-COMP:10698"/>
        <dbReference type="Rhea" id="RHEA-COMP:10700"/>
        <dbReference type="Rhea" id="RHEA-COMP:12313"/>
        <dbReference type="Rhea" id="RHEA-COMP:12315"/>
        <dbReference type="ChEBI" id="CHEBI:15377"/>
        <dbReference type="ChEBI" id="CHEBI:16044"/>
        <dbReference type="ChEBI" id="CHEBI:29950"/>
        <dbReference type="ChEBI" id="CHEBI:44120"/>
        <dbReference type="ChEBI" id="CHEBI:50058"/>
        <dbReference type="EC" id="1.8.4.11"/>
    </reaction>
</comment>
<dbReference type="PANTHER" id="PTHR42799">
    <property type="entry name" value="MITOCHONDRIAL PEPTIDE METHIONINE SULFOXIDE REDUCTASE"/>
    <property type="match status" value="1"/>
</dbReference>
<dbReference type="GO" id="GO:0034599">
    <property type="term" value="P:cellular response to oxidative stress"/>
    <property type="evidence" value="ECO:0007669"/>
    <property type="project" value="TreeGrafter"/>
</dbReference>
<feature type="domain" description="Peptide methionine sulphoxide reductase MsrA" evidence="6">
    <location>
        <begin position="38"/>
        <end position="185"/>
    </location>
</feature>
<comment type="similarity">
    <text evidence="1 5">Belongs to the MsrA Met sulfoxide reductase family.</text>
</comment>
<sequence length="185" mass="20780">MHAAVPELQERRTPMPIPESHFVNGTELKPPFPAGLETAVFGMGCFWGAEKRFWELEGVYTTAAGYAGGSLLHPTYREVCGGDTGHAEVVLVVYDPAVISYEELLRSFWEGHNPTQGFRQGYDIGSQYRSVIITSTDAQLRKAQASRMRHEEQLSLAGHDRITTEIESALPFYYAEEKHQQYLAK</sequence>
<evidence type="ECO:0000256" key="5">
    <source>
        <dbReference type="HAMAP-Rule" id="MF_01401"/>
    </source>
</evidence>
<feature type="active site" evidence="5">
    <location>
        <position position="45"/>
    </location>
</feature>
<reference evidence="7" key="1">
    <citation type="submission" date="2019-07" db="EMBL/GenBank/DDBJ databases">
        <authorList>
            <person name="Weber M."/>
            <person name="Kostadinov I."/>
            <person name="Kostadinov D I."/>
        </authorList>
    </citation>
    <scope>NUCLEOTIDE SEQUENCE</scope>
    <source>
        <strain evidence="7">Gfbio:sag-sample-m06:053724c1-46a9-4a36-b237-ea2bf867836b</strain>
    </source>
</reference>
<accession>A0A7D9H5P6</accession>
<proteinExistence type="inferred from homology"/>
<dbReference type="InterPro" id="IPR002569">
    <property type="entry name" value="Met_Sox_Rdtase_MsrA_dom"/>
</dbReference>
<comment type="function">
    <text evidence="5">Has an important function as a repair enzyme for proteins that have been inactivated by oxidation. Catalyzes the reversible oxidation-reduction of methionine sulfoxide in proteins to methionine.</text>
</comment>
<dbReference type="GO" id="GO:0005737">
    <property type="term" value="C:cytoplasm"/>
    <property type="evidence" value="ECO:0007669"/>
    <property type="project" value="TreeGrafter"/>
</dbReference>
<protein>
    <recommendedName>
        <fullName evidence="5">Peptide methionine sulfoxide reductase MsrA</fullName>
        <shortName evidence="5">Protein-methionine-S-oxide reductase</shortName>
        <ecNumber evidence="5">1.8.4.11</ecNumber>
    </recommendedName>
    <alternativeName>
        <fullName evidence="5">Peptide-methionine (S)-S-oxide reductase</fullName>
        <shortName evidence="5">Peptide Met(O) reductase</shortName>
    </alternativeName>
</protein>
<dbReference type="Pfam" id="PF01625">
    <property type="entry name" value="PMSR"/>
    <property type="match status" value="1"/>
</dbReference>
<dbReference type="GO" id="GO:0008113">
    <property type="term" value="F:peptide-methionine (S)-S-oxide reductase activity"/>
    <property type="evidence" value="ECO:0007669"/>
    <property type="project" value="UniProtKB-UniRule"/>
</dbReference>
<name>A0A7D9H5P6_9GAMM</name>
<evidence type="ECO:0000256" key="1">
    <source>
        <dbReference type="ARBA" id="ARBA00005591"/>
    </source>
</evidence>
<dbReference type="InterPro" id="IPR050162">
    <property type="entry name" value="MsrA_MetSO_reductase"/>
</dbReference>
<gene>
    <name evidence="5 7" type="primary">msrA</name>
    <name evidence="7" type="ORF">JTBM06_V1_40005</name>
</gene>
<dbReference type="HAMAP" id="MF_01401">
    <property type="entry name" value="MsrA"/>
    <property type="match status" value="1"/>
</dbReference>
<organism evidence="7">
    <name type="scientific">uncultured Woeseiaceae bacterium</name>
    <dbReference type="NCBI Taxonomy" id="1983305"/>
    <lineage>
        <taxon>Bacteria</taxon>
        <taxon>Pseudomonadati</taxon>
        <taxon>Pseudomonadota</taxon>
        <taxon>Gammaproteobacteria</taxon>
        <taxon>Woeseiales</taxon>
        <taxon>Woeseiaceae</taxon>
        <taxon>environmental samples</taxon>
    </lineage>
</organism>
<dbReference type="EC" id="1.8.4.11" evidence="5"/>
<dbReference type="EMBL" id="LR633967">
    <property type="protein sequence ID" value="VUX55527.1"/>
    <property type="molecule type" value="Genomic_DNA"/>
</dbReference>
<dbReference type="AlphaFoldDB" id="A0A7D9H5P6"/>
<dbReference type="NCBIfam" id="TIGR00401">
    <property type="entry name" value="msrA"/>
    <property type="match status" value="1"/>
</dbReference>
<evidence type="ECO:0000259" key="6">
    <source>
        <dbReference type="Pfam" id="PF01625"/>
    </source>
</evidence>
<evidence type="ECO:0000256" key="2">
    <source>
        <dbReference type="ARBA" id="ARBA00023002"/>
    </source>
</evidence>
<dbReference type="InterPro" id="IPR036509">
    <property type="entry name" value="Met_Sox_Rdtase_MsrA_sf"/>
</dbReference>
<evidence type="ECO:0000313" key="7">
    <source>
        <dbReference type="EMBL" id="VUX55527.1"/>
    </source>
</evidence>
<keyword evidence="2 5" id="KW-0560">Oxidoreductase</keyword>
<dbReference type="PANTHER" id="PTHR42799:SF2">
    <property type="entry name" value="MITOCHONDRIAL PEPTIDE METHIONINE SULFOXIDE REDUCTASE"/>
    <property type="match status" value="1"/>
</dbReference>
<dbReference type="Gene3D" id="3.30.1060.10">
    <property type="entry name" value="Peptide methionine sulphoxide reductase MsrA"/>
    <property type="match status" value="1"/>
</dbReference>